<comment type="similarity">
    <text evidence="2">Belongs to the glycosyl hydrolase 3 family.</text>
</comment>
<accession>A0ABP9QDH4</accession>
<gene>
    <name evidence="7" type="ORF">GCM10023321_42120</name>
</gene>
<proteinExistence type="inferred from homology"/>
<dbReference type="PANTHER" id="PTHR30480">
    <property type="entry name" value="BETA-HEXOSAMINIDASE-RELATED"/>
    <property type="match status" value="1"/>
</dbReference>
<dbReference type="InterPro" id="IPR050226">
    <property type="entry name" value="NagZ_Beta-hexosaminidase"/>
</dbReference>
<evidence type="ECO:0000256" key="3">
    <source>
        <dbReference type="ARBA" id="ARBA00012663"/>
    </source>
</evidence>
<dbReference type="RefSeq" id="WP_345702995.1">
    <property type="nucleotide sequence ID" value="NZ_BAABJP010000020.1"/>
</dbReference>
<reference evidence="8" key="1">
    <citation type="journal article" date="2019" name="Int. J. Syst. Evol. Microbiol.">
        <title>The Global Catalogue of Microorganisms (GCM) 10K type strain sequencing project: providing services to taxonomists for standard genome sequencing and annotation.</title>
        <authorList>
            <consortium name="The Broad Institute Genomics Platform"/>
            <consortium name="The Broad Institute Genome Sequencing Center for Infectious Disease"/>
            <person name="Wu L."/>
            <person name="Ma J."/>
        </authorList>
    </citation>
    <scope>NUCLEOTIDE SEQUENCE [LARGE SCALE GENOMIC DNA]</scope>
    <source>
        <strain evidence="8">JCM 18303</strain>
    </source>
</reference>
<evidence type="ECO:0000256" key="2">
    <source>
        <dbReference type="ARBA" id="ARBA00005336"/>
    </source>
</evidence>
<dbReference type="SUPFAM" id="SSF51445">
    <property type="entry name" value="(Trans)glycosidases"/>
    <property type="match status" value="1"/>
</dbReference>
<dbReference type="PANTHER" id="PTHR30480:SF13">
    <property type="entry name" value="BETA-HEXOSAMINIDASE"/>
    <property type="match status" value="1"/>
</dbReference>
<feature type="domain" description="Glycoside hydrolase family 3 N-terminal" evidence="6">
    <location>
        <begin position="39"/>
        <end position="344"/>
    </location>
</feature>
<evidence type="ECO:0000256" key="5">
    <source>
        <dbReference type="ARBA" id="ARBA00023295"/>
    </source>
</evidence>
<dbReference type="Proteomes" id="UP001428817">
    <property type="component" value="Unassembled WGS sequence"/>
</dbReference>
<sequence>MVIALGLTFGLTRLAHDPGVDEHRASCAERVAQLAPRARLAQRLMVGVDPTKPDAARAVVADHGVGGVFIGGTATNLLRNDALAPMRAASPLPVFVAVDEEGGRVQRIDELDGPMPSARVMAQTMTPDQVHALAKRRAEQLRARGVTLAMSPVLDMTSQPRGVIGDRSFGTDPAKVTEYAGAFAAGLRDAGMLPVFKHFPGHGRASGDSHTGAVTTPPLDALRTSDLEPYRRLLPAGPSAVLLGHLNVPGLTGNDPATLSPAAYRLLRQELGFNGLVFTDDLGAMKAVTDRYKLPDAVLAALRAGADVALWTSGDPVGPVLDRLQAAADAGQLPDSDQATARVLAAKGVCSPAEPDPS</sequence>
<name>A0ABP9QDH4_9PSEU</name>
<organism evidence="7 8">
    <name type="scientific">Pseudonocardia eucalypti</name>
    <dbReference type="NCBI Taxonomy" id="648755"/>
    <lineage>
        <taxon>Bacteria</taxon>
        <taxon>Bacillati</taxon>
        <taxon>Actinomycetota</taxon>
        <taxon>Actinomycetes</taxon>
        <taxon>Pseudonocardiales</taxon>
        <taxon>Pseudonocardiaceae</taxon>
        <taxon>Pseudonocardia</taxon>
    </lineage>
</organism>
<dbReference type="PROSITE" id="PS00775">
    <property type="entry name" value="GLYCOSYL_HYDROL_F3"/>
    <property type="match status" value="1"/>
</dbReference>
<comment type="caution">
    <text evidence="7">The sequence shown here is derived from an EMBL/GenBank/DDBJ whole genome shotgun (WGS) entry which is preliminary data.</text>
</comment>
<dbReference type="Gene3D" id="3.20.20.300">
    <property type="entry name" value="Glycoside hydrolase, family 3, N-terminal domain"/>
    <property type="match status" value="1"/>
</dbReference>
<dbReference type="InterPro" id="IPR001764">
    <property type="entry name" value="Glyco_hydro_3_N"/>
</dbReference>
<protein>
    <recommendedName>
        <fullName evidence="3">beta-N-acetylhexosaminidase</fullName>
        <ecNumber evidence="3">3.2.1.52</ecNumber>
    </recommendedName>
</protein>
<keyword evidence="5" id="KW-0326">Glycosidase</keyword>
<dbReference type="InterPro" id="IPR017853">
    <property type="entry name" value="GH"/>
</dbReference>
<evidence type="ECO:0000313" key="8">
    <source>
        <dbReference type="Proteomes" id="UP001428817"/>
    </source>
</evidence>
<evidence type="ECO:0000313" key="7">
    <source>
        <dbReference type="EMBL" id="GAA5160077.1"/>
    </source>
</evidence>
<dbReference type="EMBL" id="BAABJP010000020">
    <property type="protein sequence ID" value="GAA5160077.1"/>
    <property type="molecule type" value="Genomic_DNA"/>
</dbReference>
<dbReference type="GO" id="GO:0016787">
    <property type="term" value="F:hydrolase activity"/>
    <property type="evidence" value="ECO:0007669"/>
    <property type="project" value="UniProtKB-KW"/>
</dbReference>
<dbReference type="EC" id="3.2.1.52" evidence="3"/>
<dbReference type="InterPro" id="IPR019800">
    <property type="entry name" value="Glyco_hydro_3_AS"/>
</dbReference>
<dbReference type="InterPro" id="IPR036962">
    <property type="entry name" value="Glyco_hydro_3_N_sf"/>
</dbReference>
<evidence type="ECO:0000256" key="4">
    <source>
        <dbReference type="ARBA" id="ARBA00022801"/>
    </source>
</evidence>
<evidence type="ECO:0000256" key="1">
    <source>
        <dbReference type="ARBA" id="ARBA00001231"/>
    </source>
</evidence>
<evidence type="ECO:0000259" key="6">
    <source>
        <dbReference type="Pfam" id="PF00933"/>
    </source>
</evidence>
<comment type="catalytic activity">
    <reaction evidence="1">
        <text>Hydrolysis of terminal non-reducing N-acetyl-D-hexosamine residues in N-acetyl-beta-D-hexosaminides.</text>
        <dbReference type="EC" id="3.2.1.52"/>
    </reaction>
</comment>
<keyword evidence="4 7" id="KW-0378">Hydrolase</keyword>
<dbReference type="Pfam" id="PF00933">
    <property type="entry name" value="Glyco_hydro_3"/>
    <property type="match status" value="1"/>
</dbReference>
<keyword evidence="8" id="KW-1185">Reference proteome</keyword>